<evidence type="ECO:0000256" key="2">
    <source>
        <dbReference type="ARBA" id="ARBA00022475"/>
    </source>
</evidence>
<keyword evidence="2" id="KW-1003">Cell membrane</keyword>
<keyword evidence="9" id="KW-0807">Transducer</keyword>
<dbReference type="InterPro" id="IPR004117">
    <property type="entry name" value="7tm6_olfct_rcpt"/>
</dbReference>
<evidence type="ECO:0000256" key="6">
    <source>
        <dbReference type="ARBA" id="ARBA00022989"/>
    </source>
</evidence>
<keyword evidence="6 10" id="KW-1133">Transmembrane helix</keyword>
<dbReference type="EMBL" id="KK107710">
    <property type="protein sequence ID" value="EZA48023.1"/>
    <property type="molecule type" value="Genomic_DNA"/>
</dbReference>
<organism evidence="11 12">
    <name type="scientific">Ooceraea biroi</name>
    <name type="common">Clonal raider ant</name>
    <name type="synonym">Cerapachys biroi</name>
    <dbReference type="NCBI Taxonomy" id="2015173"/>
    <lineage>
        <taxon>Eukaryota</taxon>
        <taxon>Metazoa</taxon>
        <taxon>Ecdysozoa</taxon>
        <taxon>Arthropoda</taxon>
        <taxon>Hexapoda</taxon>
        <taxon>Insecta</taxon>
        <taxon>Pterygota</taxon>
        <taxon>Neoptera</taxon>
        <taxon>Endopterygota</taxon>
        <taxon>Hymenoptera</taxon>
        <taxon>Apocrita</taxon>
        <taxon>Aculeata</taxon>
        <taxon>Formicoidea</taxon>
        <taxon>Formicidae</taxon>
        <taxon>Dorylinae</taxon>
        <taxon>Ooceraea</taxon>
    </lineage>
</organism>
<proteinExistence type="predicted"/>
<dbReference type="PANTHER" id="PTHR21137">
    <property type="entry name" value="ODORANT RECEPTOR"/>
    <property type="match status" value="1"/>
</dbReference>
<dbReference type="GO" id="GO:0004984">
    <property type="term" value="F:olfactory receptor activity"/>
    <property type="evidence" value="ECO:0007669"/>
    <property type="project" value="InterPro"/>
</dbReference>
<sequence length="110" mass="12672">VFQTVLLRDKMEKFLLHLVFVAAMLVYSFMANFTGEELIEQYNNMFSAAYSVHWYTAPIRIQKWILFLLQRSSKTHDIKIGGLFVGSLEGFATISTASISYFSVIYSLQK</sequence>
<dbReference type="OrthoDB" id="7699053at2759"/>
<evidence type="ECO:0000256" key="10">
    <source>
        <dbReference type="SAM" id="Phobius"/>
    </source>
</evidence>
<evidence type="ECO:0000256" key="9">
    <source>
        <dbReference type="ARBA" id="ARBA00023224"/>
    </source>
</evidence>
<dbReference type="AlphaFoldDB" id="A0A026VW54"/>
<evidence type="ECO:0000256" key="5">
    <source>
        <dbReference type="ARBA" id="ARBA00022725"/>
    </source>
</evidence>
<dbReference type="Proteomes" id="UP000053097">
    <property type="component" value="Unassembled WGS sequence"/>
</dbReference>
<dbReference type="PANTHER" id="PTHR21137:SF35">
    <property type="entry name" value="ODORANT RECEPTOR 19A-RELATED"/>
    <property type="match status" value="1"/>
</dbReference>
<feature type="non-terminal residue" evidence="11">
    <location>
        <position position="1"/>
    </location>
</feature>
<protein>
    <submittedName>
        <fullName evidence="11">Uncharacterized protein</fullName>
    </submittedName>
</protein>
<evidence type="ECO:0000256" key="1">
    <source>
        <dbReference type="ARBA" id="ARBA00004651"/>
    </source>
</evidence>
<reference evidence="11 12" key="1">
    <citation type="journal article" date="2014" name="Curr. Biol.">
        <title>The genome of the clonal raider ant Cerapachys biroi.</title>
        <authorList>
            <person name="Oxley P.R."/>
            <person name="Ji L."/>
            <person name="Fetter-Pruneda I."/>
            <person name="McKenzie S.K."/>
            <person name="Li C."/>
            <person name="Hu H."/>
            <person name="Zhang G."/>
            <person name="Kronauer D.J."/>
        </authorList>
    </citation>
    <scope>NUCLEOTIDE SEQUENCE [LARGE SCALE GENOMIC DNA]</scope>
</reference>
<name>A0A026VW54_OOCBI</name>
<evidence type="ECO:0000256" key="3">
    <source>
        <dbReference type="ARBA" id="ARBA00022606"/>
    </source>
</evidence>
<evidence type="ECO:0000313" key="11">
    <source>
        <dbReference type="EMBL" id="EZA48023.1"/>
    </source>
</evidence>
<evidence type="ECO:0000256" key="7">
    <source>
        <dbReference type="ARBA" id="ARBA00023136"/>
    </source>
</evidence>
<evidence type="ECO:0000313" key="12">
    <source>
        <dbReference type="Proteomes" id="UP000053097"/>
    </source>
</evidence>
<keyword evidence="3" id="KW-0716">Sensory transduction</keyword>
<evidence type="ECO:0000256" key="8">
    <source>
        <dbReference type="ARBA" id="ARBA00023170"/>
    </source>
</evidence>
<feature type="transmembrane region" description="Helical" evidence="10">
    <location>
        <begin position="81"/>
        <end position="106"/>
    </location>
</feature>
<dbReference type="GO" id="GO:0005886">
    <property type="term" value="C:plasma membrane"/>
    <property type="evidence" value="ECO:0007669"/>
    <property type="project" value="UniProtKB-SubCell"/>
</dbReference>
<gene>
    <name evidence="11" type="ORF">X777_14454</name>
</gene>
<keyword evidence="12" id="KW-1185">Reference proteome</keyword>
<comment type="subcellular location">
    <subcellularLocation>
        <location evidence="1">Cell membrane</location>
        <topology evidence="1">Multi-pass membrane protein</topology>
    </subcellularLocation>
</comment>
<evidence type="ECO:0000256" key="4">
    <source>
        <dbReference type="ARBA" id="ARBA00022692"/>
    </source>
</evidence>
<dbReference type="Pfam" id="PF02949">
    <property type="entry name" value="7tm_6"/>
    <property type="match status" value="1"/>
</dbReference>
<accession>A0A026VW54</accession>
<dbReference type="GO" id="GO:0005549">
    <property type="term" value="F:odorant binding"/>
    <property type="evidence" value="ECO:0007669"/>
    <property type="project" value="InterPro"/>
</dbReference>
<keyword evidence="4 10" id="KW-0812">Transmembrane</keyword>
<keyword evidence="8" id="KW-0675">Receptor</keyword>
<keyword evidence="7 10" id="KW-0472">Membrane</keyword>
<dbReference type="GO" id="GO:0007165">
    <property type="term" value="P:signal transduction"/>
    <property type="evidence" value="ECO:0007669"/>
    <property type="project" value="UniProtKB-KW"/>
</dbReference>
<keyword evidence="5" id="KW-0552">Olfaction</keyword>
<feature type="transmembrane region" description="Helical" evidence="10">
    <location>
        <begin position="14"/>
        <end position="32"/>
    </location>
</feature>